<gene>
    <name evidence="1" type="ORF">H4K34_01485</name>
</gene>
<organism evidence="1 2">
    <name type="scientific">Croceimicrobium hydrocarbonivorans</name>
    <dbReference type="NCBI Taxonomy" id="2761580"/>
    <lineage>
        <taxon>Bacteria</taxon>
        <taxon>Pseudomonadati</taxon>
        <taxon>Bacteroidota</taxon>
        <taxon>Flavobacteriia</taxon>
        <taxon>Flavobacteriales</taxon>
        <taxon>Owenweeksiaceae</taxon>
        <taxon>Croceimicrobium</taxon>
    </lineage>
</organism>
<proteinExistence type="predicted"/>
<dbReference type="PROSITE" id="PS51257">
    <property type="entry name" value="PROKAR_LIPOPROTEIN"/>
    <property type="match status" value="1"/>
</dbReference>
<evidence type="ECO:0008006" key="3">
    <source>
        <dbReference type="Google" id="ProtNLM"/>
    </source>
</evidence>
<accession>A0A7H0VFP2</accession>
<dbReference type="RefSeq" id="WP_210759066.1">
    <property type="nucleotide sequence ID" value="NZ_CP060139.1"/>
</dbReference>
<dbReference type="KEGG" id="chyd:H4K34_01485"/>
<reference evidence="1 2" key="1">
    <citation type="submission" date="2020-08" db="EMBL/GenBank/DDBJ databases">
        <title>Croceimicrobium hydrocarbonivorans gen. nov., sp. nov., a novel marine bacterium isolated from a bacterial consortium that degrades polyethylene terephthalate.</title>
        <authorList>
            <person name="Liu R."/>
        </authorList>
    </citation>
    <scope>NUCLEOTIDE SEQUENCE [LARGE SCALE GENOMIC DNA]</scope>
    <source>
        <strain evidence="1 2">A20-9</strain>
    </source>
</reference>
<evidence type="ECO:0000313" key="1">
    <source>
        <dbReference type="EMBL" id="QNR24540.1"/>
    </source>
</evidence>
<sequence length="214" mass="24559">MKRILLLILVAFGLGSCNDPKGSGKETEMEPIRNEQNEQSVLSWSKIKDKFPSQDILQYDFKSDGKPINDLTKAVKLDSLTFNELVTKVKHYAEWKEYLEIFYFSKIKIENQELGVFLLKREFDGTEYSFDLIQLDSNGDIKKVVRMANSWSAAECMGYTRATLDLKLNQIQQEVIQKCYDEEAESFNTVDSILSISSLGNLDFKILRLDTVAI</sequence>
<protein>
    <recommendedName>
        <fullName evidence="3">Lipoprotein</fullName>
    </recommendedName>
</protein>
<dbReference type="AlphaFoldDB" id="A0A7H0VFP2"/>
<evidence type="ECO:0000313" key="2">
    <source>
        <dbReference type="Proteomes" id="UP000516305"/>
    </source>
</evidence>
<dbReference type="Proteomes" id="UP000516305">
    <property type="component" value="Chromosome"/>
</dbReference>
<dbReference type="EMBL" id="CP060139">
    <property type="protein sequence ID" value="QNR24540.1"/>
    <property type="molecule type" value="Genomic_DNA"/>
</dbReference>
<keyword evidence="2" id="KW-1185">Reference proteome</keyword>
<name>A0A7H0VFP2_9FLAO</name>